<evidence type="ECO:0000313" key="2">
    <source>
        <dbReference type="EMBL" id="QJA44328.1"/>
    </source>
</evidence>
<sequence length="193" mass="22529">MIDYNSVYQKDYFQSRPQLDDINNRGHYYEYSKWLVKNFEFQTVLDVGCGYSSLLFGLNAHGKRVTGVDISQWLVDHLRGLHPEIEYIRDGLPGLYSLGLRKFDIVFCNQVLEHIHKADIPNALSRLLEVTDKWLMLSIAMGDMAKKDPTHITIKPREWWIEKLARLGELETELSYCKSEEEFIVKKGKVDDD</sequence>
<dbReference type="AlphaFoldDB" id="A0A6H1Z9W9"/>
<protein>
    <submittedName>
        <fullName evidence="2">Putative methyltransferase</fullName>
    </submittedName>
</protein>
<keyword evidence="2" id="KW-0489">Methyltransferase</keyword>
<name>A0A6H1Z9W9_9ZZZZ</name>
<dbReference type="InterPro" id="IPR029063">
    <property type="entry name" value="SAM-dependent_MTases_sf"/>
</dbReference>
<accession>A0A6H1Z9W9</accession>
<keyword evidence="2" id="KW-0808">Transferase</keyword>
<dbReference type="CDD" id="cd02440">
    <property type="entry name" value="AdoMet_MTases"/>
    <property type="match status" value="1"/>
</dbReference>
<dbReference type="SUPFAM" id="SSF53335">
    <property type="entry name" value="S-adenosyl-L-methionine-dependent methyltransferases"/>
    <property type="match status" value="1"/>
</dbReference>
<dbReference type="Gene3D" id="3.40.50.150">
    <property type="entry name" value="Vaccinia Virus protein VP39"/>
    <property type="match status" value="1"/>
</dbReference>
<proteinExistence type="predicted"/>
<dbReference type="InterPro" id="IPR041698">
    <property type="entry name" value="Methyltransf_25"/>
</dbReference>
<evidence type="ECO:0000259" key="1">
    <source>
        <dbReference type="Pfam" id="PF13649"/>
    </source>
</evidence>
<dbReference type="EMBL" id="MT143975">
    <property type="protein sequence ID" value="QJA44328.1"/>
    <property type="molecule type" value="Genomic_DNA"/>
</dbReference>
<organism evidence="2">
    <name type="scientific">viral metagenome</name>
    <dbReference type="NCBI Taxonomy" id="1070528"/>
    <lineage>
        <taxon>unclassified sequences</taxon>
        <taxon>metagenomes</taxon>
        <taxon>organismal metagenomes</taxon>
    </lineage>
</organism>
<dbReference type="GO" id="GO:0008168">
    <property type="term" value="F:methyltransferase activity"/>
    <property type="evidence" value="ECO:0007669"/>
    <property type="project" value="UniProtKB-KW"/>
</dbReference>
<dbReference type="GO" id="GO:0032259">
    <property type="term" value="P:methylation"/>
    <property type="evidence" value="ECO:0007669"/>
    <property type="project" value="UniProtKB-KW"/>
</dbReference>
<dbReference type="Pfam" id="PF13649">
    <property type="entry name" value="Methyltransf_25"/>
    <property type="match status" value="1"/>
</dbReference>
<feature type="domain" description="Methyltransferase" evidence="1">
    <location>
        <begin position="44"/>
        <end position="131"/>
    </location>
</feature>
<reference evidence="2" key="1">
    <citation type="submission" date="2020-03" db="EMBL/GenBank/DDBJ databases">
        <title>The deep terrestrial virosphere.</title>
        <authorList>
            <person name="Holmfeldt K."/>
            <person name="Nilsson E."/>
            <person name="Simone D."/>
            <person name="Lopez-Fernandez M."/>
            <person name="Wu X."/>
            <person name="de Brujin I."/>
            <person name="Lundin D."/>
            <person name="Andersson A."/>
            <person name="Bertilsson S."/>
            <person name="Dopson M."/>
        </authorList>
    </citation>
    <scope>NUCLEOTIDE SEQUENCE</scope>
    <source>
        <strain evidence="2">TM448A00093</strain>
    </source>
</reference>
<gene>
    <name evidence="2" type="ORF">TM448A00093_0058</name>
</gene>